<reference evidence="1" key="1">
    <citation type="submission" date="2023-07" db="EMBL/GenBank/DDBJ databases">
        <title>Black Yeasts Isolated from many extreme environments.</title>
        <authorList>
            <person name="Coleine C."/>
            <person name="Stajich J.E."/>
            <person name="Selbmann L."/>
        </authorList>
    </citation>
    <scope>NUCLEOTIDE SEQUENCE</scope>
    <source>
        <strain evidence="1">CCFEE 5714</strain>
    </source>
</reference>
<protein>
    <submittedName>
        <fullName evidence="1">Uncharacterized protein</fullName>
    </submittedName>
</protein>
<proteinExistence type="predicted"/>
<keyword evidence="2" id="KW-1185">Reference proteome</keyword>
<evidence type="ECO:0000313" key="2">
    <source>
        <dbReference type="Proteomes" id="UP001281147"/>
    </source>
</evidence>
<sequence length="285" mass="32772">MTGLDIYDTVYRSEQELSQILASLRRQGIHETERSFYNKLPIQQLIRTLRERDMYGVNVRSKANIVTALLAKADEERIQRKASEATAKAEEAVQIEQQRLKHIEYFASPAYAARIESSKQAATYNSKNSILYQIPREICNNICRLIDFPRYVITNDEQNRVKVAIDSVQDWSWRRTPKALFERAKDSEYQHNLDLAVKWLDLVGDRLQFVRFLEIDVCSGYTKLHFKLTGKTYSATGTTAGDSDGEVREETIEAVLRAVKGHMGEREIVPPRSRPALKLMAVDSR</sequence>
<comment type="caution">
    <text evidence="1">The sequence shown here is derived from an EMBL/GenBank/DDBJ whole genome shotgun (WGS) entry which is preliminary data.</text>
</comment>
<organism evidence="1 2">
    <name type="scientific">Vermiconidia calcicola</name>
    <dbReference type="NCBI Taxonomy" id="1690605"/>
    <lineage>
        <taxon>Eukaryota</taxon>
        <taxon>Fungi</taxon>
        <taxon>Dikarya</taxon>
        <taxon>Ascomycota</taxon>
        <taxon>Pezizomycotina</taxon>
        <taxon>Dothideomycetes</taxon>
        <taxon>Dothideomycetidae</taxon>
        <taxon>Mycosphaerellales</taxon>
        <taxon>Extremaceae</taxon>
        <taxon>Vermiconidia</taxon>
    </lineage>
</organism>
<name>A0ACC3NV09_9PEZI</name>
<dbReference type="Proteomes" id="UP001281147">
    <property type="component" value="Unassembled WGS sequence"/>
</dbReference>
<evidence type="ECO:0000313" key="1">
    <source>
        <dbReference type="EMBL" id="KAK3723654.1"/>
    </source>
</evidence>
<accession>A0ACC3NV09</accession>
<dbReference type="EMBL" id="JAUTXU010000008">
    <property type="protein sequence ID" value="KAK3723654.1"/>
    <property type="molecule type" value="Genomic_DNA"/>
</dbReference>
<gene>
    <name evidence="1" type="ORF">LTR37_001535</name>
</gene>